<keyword evidence="3" id="KW-1185">Reference proteome</keyword>
<dbReference type="Pfam" id="PF15258">
    <property type="entry name" value="FAM222A"/>
    <property type="match status" value="1"/>
</dbReference>
<evidence type="ECO:0000313" key="3">
    <source>
        <dbReference type="Proteomes" id="UP000694523"/>
    </source>
</evidence>
<sequence length="476" mass="51960">MLACIQRRQNFSSQHLDCSAKSVMPSAPPMLLSVPPPQRGNSKGERVSTASRYPSPAELDAFAQKTASSPLTIKIFQSEVRVPQHKQLNKTVNGLDTTGQRYSSYPYSGGYHGLLAVVKASVTIKGVVKNSDGRRTKHIQTSVAPYNNPINNSYRHGHKAYRNSSCKSSDVPNDTLCSSTRVASGDHSLPPQSDLAQVQSLMRQMSRNPHSQAPQLGGEARASPSVHAVAAVAPQSGVMFAGAVLSTQTADMAKALYLDKENYRSWQHKQQQTQQYQQRAVSMYSVRNGAQVGQSPESGMSLGYPSQLPYRLHPPSVQESVCSSSLNCIQGDFSTGPYYDPLWDNNITATPNSNSSYHSQVGICAGRPRDVSLSNHPPKCYQLHSYQVHHPALHTHPHSQQAYSADQNLTGGLPTSSLCQAAALSSSLQSLECLISEIHPPCIKESMLGRGYQAMGMPLLLEHHHQQSHIQLPVYR</sequence>
<dbReference type="InterPro" id="IPR029340">
    <property type="entry name" value="FAM222"/>
</dbReference>
<dbReference type="Proteomes" id="UP000694523">
    <property type="component" value="Unplaced"/>
</dbReference>
<evidence type="ECO:0000256" key="1">
    <source>
        <dbReference type="SAM" id="MobiDB-lite"/>
    </source>
</evidence>
<dbReference type="PANTHER" id="PTHR16070:SF2">
    <property type="entry name" value="PROTEIN FAM222A"/>
    <property type="match status" value="1"/>
</dbReference>
<organism evidence="2 3">
    <name type="scientific">Neogobius melanostomus</name>
    <name type="common">round goby</name>
    <dbReference type="NCBI Taxonomy" id="47308"/>
    <lineage>
        <taxon>Eukaryota</taxon>
        <taxon>Metazoa</taxon>
        <taxon>Chordata</taxon>
        <taxon>Craniata</taxon>
        <taxon>Vertebrata</taxon>
        <taxon>Euteleostomi</taxon>
        <taxon>Actinopterygii</taxon>
        <taxon>Neopterygii</taxon>
        <taxon>Teleostei</taxon>
        <taxon>Neoteleostei</taxon>
        <taxon>Acanthomorphata</taxon>
        <taxon>Gobiaria</taxon>
        <taxon>Gobiiformes</taxon>
        <taxon>Gobioidei</taxon>
        <taxon>Gobiidae</taxon>
        <taxon>Benthophilinae</taxon>
        <taxon>Neogobiini</taxon>
        <taxon>Neogobius</taxon>
    </lineage>
</organism>
<proteinExistence type="predicted"/>
<protein>
    <submittedName>
        <fullName evidence="2">Family with sequence similarity 222 member A</fullName>
    </submittedName>
</protein>
<feature type="region of interest" description="Disordered" evidence="1">
    <location>
        <begin position="27"/>
        <end position="54"/>
    </location>
</feature>
<name>A0A8C6TSC0_9GOBI</name>
<accession>A0A8C6TSC0</accession>
<dbReference type="PANTHER" id="PTHR16070">
    <property type="entry name" value="PROTEIN FAM222A-RELATED"/>
    <property type="match status" value="1"/>
</dbReference>
<dbReference type="Ensembl" id="ENSNMLT00000027304.1">
    <property type="protein sequence ID" value="ENSNMLP00000024405.1"/>
    <property type="gene ID" value="ENSNMLG00000015640.1"/>
</dbReference>
<reference evidence="2" key="1">
    <citation type="submission" date="2025-08" db="UniProtKB">
        <authorList>
            <consortium name="Ensembl"/>
        </authorList>
    </citation>
    <scope>IDENTIFICATION</scope>
</reference>
<dbReference type="AlphaFoldDB" id="A0A8C6TSC0"/>
<reference evidence="2" key="2">
    <citation type="submission" date="2025-09" db="UniProtKB">
        <authorList>
            <consortium name="Ensembl"/>
        </authorList>
    </citation>
    <scope>IDENTIFICATION</scope>
</reference>
<evidence type="ECO:0000313" key="2">
    <source>
        <dbReference type="Ensembl" id="ENSNMLP00000024405.1"/>
    </source>
</evidence>